<dbReference type="Proteomes" id="UP001607221">
    <property type="component" value="Unassembled WGS sequence"/>
</dbReference>
<protein>
    <submittedName>
        <fullName evidence="1">Uncharacterized protein</fullName>
    </submittedName>
</protein>
<dbReference type="RefSeq" id="WP_394633186.1">
    <property type="nucleotide sequence ID" value="NZ_JBIHSE010000004.1"/>
</dbReference>
<proteinExistence type="predicted"/>
<comment type="caution">
    <text evidence="1">The sequence shown here is derived from an EMBL/GenBank/DDBJ whole genome shotgun (WGS) entry which is preliminary data.</text>
</comment>
<organism evidence="1 2">
    <name type="scientific">Vibrio jasicida</name>
    <dbReference type="NCBI Taxonomy" id="766224"/>
    <lineage>
        <taxon>Bacteria</taxon>
        <taxon>Pseudomonadati</taxon>
        <taxon>Pseudomonadota</taxon>
        <taxon>Gammaproteobacteria</taxon>
        <taxon>Vibrionales</taxon>
        <taxon>Vibrionaceae</taxon>
        <taxon>Vibrio</taxon>
    </lineage>
</organism>
<evidence type="ECO:0000313" key="2">
    <source>
        <dbReference type="Proteomes" id="UP001607221"/>
    </source>
</evidence>
<gene>
    <name evidence="1" type="ORF">ACGRHZ_26780</name>
</gene>
<dbReference type="EMBL" id="JBIHSE010000004">
    <property type="protein sequence ID" value="MFH0274883.1"/>
    <property type="molecule type" value="Genomic_DNA"/>
</dbReference>
<reference evidence="1 2" key="1">
    <citation type="submission" date="2024-10" db="EMBL/GenBank/DDBJ databases">
        <authorList>
            <person name="Yibar A."/>
            <person name="Saticioglu I.B."/>
            <person name="Duman M."/>
            <person name="Ajmi N."/>
            <person name="Gurler F."/>
            <person name="Ay H."/>
            <person name="Onuk E."/>
            <person name="Guler S."/>
            <person name="Romalde J.L."/>
        </authorList>
    </citation>
    <scope>NUCLEOTIDE SEQUENCE [LARGE SCALE GENOMIC DNA]</scope>
    <source>
        <strain evidence="1 2">1-TCBS-A</strain>
    </source>
</reference>
<evidence type="ECO:0000313" key="1">
    <source>
        <dbReference type="EMBL" id="MFH0274883.1"/>
    </source>
</evidence>
<name>A0ABW7JFF2_9VIBR</name>
<sequence>MNNISYPSTANNVHTQAAEFISQLKSHVTNQASKLDAIKSPLHTKSELADNAASLLPLRDELNNLLFDGYAIALTPYQYRIGTENRLSADNAATFAAEKLTEQYDPIAGQHGLAIIITASTESDFANKISKIVNLLAFPEWLALSDYAAKNAVLPIEKMQIPAKRLNPYWRKDDYSTQAPLSTNDELVGAELAQAEARAENATSPVDRLKSLASMQTQLLDQLSQDIVDFIGLFNGQCYALKLTGTPSNMAKQLRDASISSEPYSSLFLMVSKTEPTFFYQMVDV</sequence>
<keyword evidence="2" id="KW-1185">Reference proteome</keyword>
<accession>A0ABW7JFF2</accession>